<dbReference type="InterPro" id="IPR002182">
    <property type="entry name" value="NB-ARC"/>
</dbReference>
<comment type="caution">
    <text evidence="9">The sequence shown here is derived from an EMBL/GenBank/DDBJ whole genome shotgun (WGS) entry which is preliminary data.</text>
</comment>
<dbReference type="Pfam" id="PF00931">
    <property type="entry name" value="NB-ARC"/>
    <property type="match status" value="1"/>
</dbReference>
<evidence type="ECO:0008006" key="11">
    <source>
        <dbReference type="Google" id="ProtNLM"/>
    </source>
</evidence>
<dbReference type="PANTHER" id="PTHR33377:SF36">
    <property type="entry name" value="OS01G0720900 PROTEIN"/>
    <property type="match status" value="1"/>
</dbReference>
<evidence type="ECO:0000259" key="7">
    <source>
        <dbReference type="Pfam" id="PF00931"/>
    </source>
</evidence>
<dbReference type="EMBL" id="JAAALK010000282">
    <property type="protein sequence ID" value="KAG8077763.1"/>
    <property type="molecule type" value="Genomic_DNA"/>
</dbReference>
<feature type="domain" description="NB-ARC" evidence="7">
    <location>
        <begin position="178"/>
        <end position="336"/>
    </location>
</feature>
<keyword evidence="4" id="KW-0547">Nucleotide-binding</keyword>
<dbReference type="Proteomes" id="UP000729402">
    <property type="component" value="Unassembled WGS sequence"/>
</dbReference>
<evidence type="ECO:0000313" key="10">
    <source>
        <dbReference type="Proteomes" id="UP000729402"/>
    </source>
</evidence>
<organism evidence="9 10">
    <name type="scientific">Zizania palustris</name>
    <name type="common">Northern wild rice</name>
    <dbReference type="NCBI Taxonomy" id="103762"/>
    <lineage>
        <taxon>Eukaryota</taxon>
        <taxon>Viridiplantae</taxon>
        <taxon>Streptophyta</taxon>
        <taxon>Embryophyta</taxon>
        <taxon>Tracheophyta</taxon>
        <taxon>Spermatophyta</taxon>
        <taxon>Magnoliopsida</taxon>
        <taxon>Liliopsida</taxon>
        <taxon>Poales</taxon>
        <taxon>Poaceae</taxon>
        <taxon>BOP clade</taxon>
        <taxon>Oryzoideae</taxon>
        <taxon>Oryzeae</taxon>
        <taxon>Zizaniinae</taxon>
        <taxon>Zizania</taxon>
    </lineage>
</organism>
<evidence type="ECO:0000256" key="2">
    <source>
        <dbReference type="ARBA" id="ARBA00022614"/>
    </source>
</evidence>
<reference evidence="9" key="1">
    <citation type="journal article" date="2021" name="bioRxiv">
        <title>Whole Genome Assembly and Annotation of Northern Wild Rice, Zizania palustris L., Supports a Whole Genome Duplication in the Zizania Genus.</title>
        <authorList>
            <person name="Haas M."/>
            <person name="Kono T."/>
            <person name="Macchietto M."/>
            <person name="Millas R."/>
            <person name="McGilp L."/>
            <person name="Shao M."/>
            <person name="Duquette J."/>
            <person name="Hirsch C.N."/>
            <person name="Kimball J."/>
        </authorList>
    </citation>
    <scope>NUCLEOTIDE SEQUENCE</scope>
    <source>
        <tissue evidence="9">Fresh leaf tissue</tissue>
    </source>
</reference>
<dbReference type="CDD" id="cd00882">
    <property type="entry name" value="Ras_like_GTPase"/>
    <property type="match status" value="1"/>
</dbReference>
<protein>
    <recommendedName>
        <fullName evidence="11">Rx N-terminal domain-containing protein</fullName>
    </recommendedName>
</protein>
<keyword evidence="10" id="KW-1185">Reference proteome</keyword>
<evidence type="ECO:0000256" key="6">
    <source>
        <dbReference type="SAM" id="MobiDB-lite"/>
    </source>
</evidence>
<keyword evidence="5" id="KW-0611">Plant defense</keyword>
<comment type="similarity">
    <text evidence="1">Belongs to the disease resistance NB-LRR family.</text>
</comment>
<gene>
    <name evidence="9" type="ORF">GUJ93_ZPchr0007g6115</name>
</gene>
<evidence type="ECO:0000256" key="1">
    <source>
        <dbReference type="ARBA" id="ARBA00008894"/>
    </source>
</evidence>
<keyword evidence="3" id="KW-0677">Repeat</keyword>
<proteinExistence type="inferred from homology"/>
<evidence type="ECO:0000256" key="5">
    <source>
        <dbReference type="ARBA" id="ARBA00022821"/>
    </source>
</evidence>
<dbReference type="OrthoDB" id="600394at2759"/>
<evidence type="ECO:0000313" key="9">
    <source>
        <dbReference type="EMBL" id="KAG8077763.1"/>
    </source>
</evidence>
<dbReference type="GO" id="GO:0043531">
    <property type="term" value="F:ADP binding"/>
    <property type="evidence" value="ECO:0007669"/>
    <property type="project" value="InterPro"/>
</dbReference>
<feature type="domain" description="Disease resistance N-terminal" evidence="8">
    <location>
        <begin position="9"/>
        <end position="91"/>
    </location>
</feature>
<dbReference type="PANTHER" id="PTHR33377">
    <property type="entry name" value="OS10G0134700 PROTEIN-RELATED"/>
    <property type="match status" value="1"/>
</dbReference>
<sequence length="512" mass="58091">METFFSAVLGDLLSRSISFVIDRYRWQQQGVEENLQRLHRLLLRLQSIVEEADGRRITNQAMLRQLRMARDAMYRGYYFHDNSRYRIVQPHARDEVSDHTSLDLSPLSPLKRFCISTRTRGIASDVLEKEKLQKILGRLESIASDMQEFVVFVSSYPRVNRQPYCSYLFLENCMFGRQAEQERVINFLLEPHPPGDKGVSVLPIIGPGGVGKSTLVEHVCHDERVRKYFSTIVFCRGDSIEGTKDLTPLADTGVIKHRNHASTEQSLLIVELVDDMDEGTWRRTLHNLRRDHKTPVGKIIIMSQSKKIAAFGTTQALELDFLPKEAFWYFFKTMAFGSSDPEEAPKLASIGMEIAALVNGCFLGTNIICRILRSNLNVRFWYKFLGRWRSLTEIFLVLLGEHPRDVFTSKSGITYICTSGNQCVAARYSLYQASSAHMSDAPTISASDLLTGNANPQGKFDVLVWQSSIPPYYNYGAHYELLAQPPHILPPKRKRSRSLLEGPVSSGNGVDS</sequence>
<dbReference type="InterPro" id="IPR041118">
    <property type="entry name" value="Rx_N"/>
</dbReference>
<name>A0A8J5W467_ZIZPA</name>
<evidence type="ECO:0000256" key="4">
    <source>
        <dbReference type="ARBA" id="ARBA00022741"/>
    </source>
</evidence>
<dbReference type="AlphaFoldDB" id="A0A8J5W467"/>
<dbReference type="Pfam" id="PF18052">
    <property type="entry name" value="Rx_N"/>
    <property type="match status" value="1"/>
</dbReference>
<accession>A0A8J5W467</accession>
<feature type="region of interest" description="Disordered" evidence="6">
    <location>
        <begin position="492"/>
        <end position="512"/>
    </location>
</feature>
<evidence type="ECO:0000256" key="3">
    <source>
        <dbReference type="ARBA" id="ARBA00022737"/>
    </source>
</evidence>
<keyword evidence="2" id="KW-0433">Leucine-rich repeat</keyword>
<dbReference type="GO" id="GO:0006952">
    <property type="term" value="P:defense response"/>
    <property type="evidence" value="ECO:0007669"/>
    <property type="project" value="UniProtKB-KW"/>
</dbReference>
<evidence type="ECO:0000259" key="8">
    <source>
        <dbReference type="Pfam" id="PF18052"/>
    </source>
</evidence>
<reference evidence="9" key="2">
    <citation type="submission" date="2021-02" db="EMBL/GenBank/DDBJ databases">
        <authorList>
            <person name="Kimball J.A."/>
            <person name="Haas M.W."/>
            <person name="Macchietto M."/>
            <person name="Kono T."/>
            <person name="Duquette J."/>
            <person name="Shao M."/>
        </authorList>
    </citation>
    <scope>NUCLEOTIDE SEQUENCE</scope>
    <source>
        <tissue evidence="9">Fresh leaf tissue</tissue>
    </source>
</reference>